<gene>
    <name evidence="3" type="ORF">GCM10023200_38050</name>
</gene>
<dbReference type="RefSeq" id="WP_345418619.1">
    <property type="nucleotide sequence ID" value="NZ_BAABHO010000032.1"/>
</dbReference>
<evidence type="ECO:0008006" key="5">
    <source>
        <dbReference type="Google" id="ProtNLM"/>
    </source>
</evidence>
<accession>A0ABP9BP54</accession>
<protein>
    <recommendedName>
        <fullName evidence="5">DUF1778 domain-containing protein</fullName>
    </recommendedName>
</protein>
<sequence length="90" mass="10016">MPAADSSPATFRVSPEERYLLEAVAHYTGKTMSAFVREAALVLARKVVDDAGPEAVLEGDRQWSEKGKLTVEERRAALEKQREMSHDDGR</sequence>
<name>A0ABP9BP54_9PSEU</name>
<evidence type="ECO:0000313" key="3">
    <source>
        <dbReference type="EMBL" id="GAA4798079.1"/>
    </source>
</evidence>
<dbReference type="InterPro" id="IPR010985">
    <property type="entry name" value="Ribbon_hlx_hlx"/>
</dbReference>
<comment type="similarity">
    <text evidence="2">Belongs to the TacA antitoxin family.</text>
</comment>
<evidence type="ECO:0000256" key="1">
    <source>
        <dbReference type="ARBA" id="ARBA00022649"/>
    </source>
</evidence>
<dbReference type="Pfam" id="PF08681">
    <property type="entry name" value="TacA1"/>
    <property type="match status" value="1"/>
</dbReference>
<dbReference type="SUPFAM" id="SSF47598">
    <property type="entry name" value="Ribbon-helix-helix"/>
    <property type="match status" value="1"/>
</dbReference>
<keyword evidence="4" id="KW-1185">Reference proteome</keyword>
<dbReference type="Proteomes" id="UP001500928">
    <property type="component" value="Unassembled WGS sequence"/>
</dbReference>
<proteinExistence type="inferred from homology"/>
<keyword evidence="1" id="KW-1277">Toxin-antitoxin system</keyword>
<dbReference type="Gene3D" id="1.20.5.780">
    <property type="entry name" value="Single helix bin"/>
    <property type="match status" value="1"/>
</dbReference>
<dbReference type="InterPro" id="IPR014795">
    <property type="entry name" value="TacA_1-like"/>
</dbReference>
<organism evidence="3 4">
    <name type="scientific">Actinomycetospora chlora</name>
    <dbReference type="NCBI Taxonomy" id="663608"/>
    <lineage>
        <taxon>Bacteria</taxon>
        <taxon>Bacillati</taxon>
        <taxon>Actinomycetota</taxon>
        <taxon>Actinomycetes</taxon>
        <taxon>Pseudonocardiales</taxon>
        <taxon>Pseudonocardiaceae</taxon>
        <taxon>Actinomycetospora</taxon>
    </lineage>
</organism>
<comment type="caution">
    <text evidence="3">The sequence shown here is derived from an EMBL/GenBank/DDBJ whole genome shotgun (WGS) entry which is preliminary data.</text>
</comment>
<reference evidence="4" key="1">
    <citation type="journal article" date="2019" name="Int. J. Syst. Evol. Microbiol.">
        <title>The Global Catalogue of Microorganisms (GCM) 10K type strain sequencing project: providing services to taxonomists for standard genome sequencing and annotation.</title>
        <authorList>
            <consortium name="The Broad Institute Genomics Platform"/>
            <consortium name="The Broad Institute Genome Sequencing Center for Infectious Disease"/>
            <person name="Wu L."/>
            <person name="Ma J."/>
        </authorList>
    </citation>
    <scope>NUCLEOTIDE SEQUENCE [LARGE SCALE GENOMIC DNA]</scope>
    <source>
        <strain evidence="4">JCM 17979</strain>
    </source>
</reference>
<evidence type="ECO:0000313" key="4">
    <source>
        <dbReference type="Proteomes" id="UP001500928"/>
    </source>
</evidence>
<dbReference type="EMBL" id="BAABHO010000032">
    <property type="protein sequence ID" value="GAA4798079.1"/>
    <property type="molecule type" value="Genomic_DNA"/>
</dbReference>
<evidence type="ECO:0000256" key="2">
    <source>
        <dbReference type="ARBA" id="ARBA00049988"/>
    </source>
</evidence>